<dbReference type="Gramene" id="TuG1812G0100004845.01.T01">
    <property type="protein sequence ID" value="TuG1812G0100004845.01.T01"/>
    <property type="gene ID" value="TuG1812G0100004845.01"/>
</dbReference>
<organism evidence="1 2">
    <name type="scientific">Triticum urartu</name>
    <name type="common">Red wild einkorn</name>
    <name type="synonym">Crithodium urartu</name>
    <dbReference type="NCBI Taxonomy" id="4572"/>
    <lineage>
        <taxon>Eukaryota</taxon>
        <taxon>Viridiplantae</taxon>
        <taxon>Streptophyta</taxon>
        <taxon>Embryophyta</taxon>
        <taxon>Tracheophyta</taxon>
        <taxon>Spermatophyta</taxon>
        <taxon>Magnoliopsida</taxon>
        <taxon>Liliopsida</taxon>
        <taxon>Poales</taxon>
        <taxon>Poaceae</taxon>
        <taxon>BOP clade</taxon>
        <taxon>Pooideae</taxon>
        <taxon>Triticodae</taxon>
        <taxon>Triticeae</taxon>
        <taxon>Triticinae</taxon>
        <taxon>Triticum</taxon>
    </lineage>
</organism>
<proteinExistence type="predicted"/>
<dbReference type="AlphaFoldDB" id="A0A8R7TBI4"/>
<name>A0A8R7TBI4_TRIUA</name>
<reference evidence="1" key="3">
    <citation type="submission" date="2022-06" db="UniProtKB">
        <authorList>
            <consortium name="EnsemblPlants"/>
        </authorList>
    </citation>
    <scope>IDENTIFICATION</scope>
</reference>
<reference evidence="1" key="2">
    <citation type="submission" date="2018-03" db="EMBL/GenBank/DDBJ databases">
        <title>The Triticum urartu genome reveals the dynamic nature of wheat genome evolution.</title>
        <authorList>
            <person name="Ling H."/>
            <person name="Ma B."/>
            <person name="Shi X."/>
            <person name="Liu H."/>
            <person name="Dong L."/>
            <person name="Sun H."/>
            <person name="Cao Y."/>
            <person name="Gao Q."/>
            <person name="Zheng S."/>
            <person name="Li Y."/>
            <person name="Yu Y."/>
            <person name="Du H."/>
            <person name="Qi M."/>
            <person name="Li Y."/>
            <person name="Yu H."/>
            <person name="Cui Y."/>
            <person name="Wang N."/>
            <person name="Chen C."/>
            <person name="Wu H."/>
            <person name="Zhao Y."/>
            <person name="Zhang J."/>
            <person name="Li Y."/>
            <person name="Zhou W."/>
            <person name="Zhang B."/>
            <person name="Hu W."/>
            <person name="Eijk M."/>
            <person name="Tang J."/>
            <person name="Witsenboer H."/>
            <person name="Zhao S."/>
            <person name="Li Z."/>
            <person name="Zhang A."/>
            <person name="Wang D."/>
            <person name="Liang C."/>
        </authorList>
    </citation>
    <scope>NUCLEOTIDE SEQUENCE [LARGE SCALE GENOMIC DNA]</scope>
    <source>
        <strain evidence="1">cv. G1812</strain>
    </source>
</reference>
<reference evidence="2" key="1">
    <citation type="journal article" date="2013" name="Nature">
        <title>Draft genome of the wheat A-genome progenitor Triticum urartu.</title>
        <authorList>
            <person name="Ling H.Q."/>
            <person name="Zhao S."/>
            <person name="Liu D."/>
            <person name="Wang J."/>
            <person name="Sun H."/>
            <person name="Zhang C."/>
            <person name="Fan H."/>
            <person name="Li D."/>
            <person name="Dong L."/>
            <person name="Tao Y."/>
            <person name="Gao C."/>
            <person name="Wu H."/>
            <person name="Li Y."/>
            <person name="Cui Y."/>
            <person name="Guo X."/>
            <person name="Zheng S."/>
            <person name="Wang B."/>
            <person name="Yu K."/>
            <person name="Liang Q."/>
            <person name="Yang W."/>
            <person name="Lou X."/>
            <person name="Chen J."/>
            <person name="Feng M."/>
            <person name="Jian J."/>
            <person name="Zhang X."/>
            <person name="Luo G."/>
            <person name="Jiang Y."/>
            <person name="Liu J."/>
            <person name="Wang Z."/>
            <person name="Sha Y."/>
            <person name="Zhang B."/>
            <person name="Wu H."/>
            <person name="Tang D."/>
            <person name="Shen Q."/>
            <person name="Xue P."/>
            <person name="Zou S."/>
            <person name="Wang X."/>
            <person name="Liu X."/>
            <person name="Wang F."/>
            <person name="Yang Y."/>
            <person name="An X."/>
            <person name="Dong Z."/>
            <person name="Zhang K."/>
            <person name="Zhang X."/>
            <person name="Luo M.C."/>
            <person name="Dvorak J."/>
            <person name="Tong Y."/>
            <person name="Wang J."/>
            <person name="Yang H."/>
            <person name="Li Z."/>
            <person name="Wang D."/>
            <person name="Zhang A."/>
            <person name="Wang J."/>
        </authorList>
    </citation>
    <scope>NUCLEOTIDE SEQUENCE</scope>
    <source>
        <strain evidence="2">cv. G1812</strain>
    </source>
</reference>
<dbReference type="EnsemblPlants" id="TuG1812G0100004845.01.T01">
    <property type="protein sequence ID" value="TuG1812G0100004845.01.T01"/>
    <property type="gene ID" value="TuG1812G0100004845.01"/>
</dbReference>
<evidence type="ECO:0000313" key="2">
    <source>
        <dbReference type="Proteomes" id="UP000015106"/>
    </source>
</evidence>
<keyword evidence="2" id="KW-1185">Reference proteome</keyword>
<accession>A0A8R7TBI4</accession>
<dbReference type="Proteomes" id="UP000015106">
    <property type="component" value="Chromosome 1"/>
</dbReference>
<sequence>MLASLRTAATRILRTAVLRRLVHTQPQHSGIPGALDEGYNRASQIQQKKEELYNLIAKTPRLWRSPLPPGWTGDCSRLSPCKSSLDQRTLSGAR</sequence>
<protein>
    <submittedName>
        <fullName evidence="1">Uncharacterized protein</fullName>
    </submittedName>
</protein>
<evidence type="ECO:0000313" key="1">
    <source>
        <dbReference type="EnsemblPlants" id="TuG1812G0100004845.01.T01"/>
    </source>
</evidence>